<dbReference type="EMBL" id="DF820465">
    <property type="protein sequence ID" value="GAK56884.1"/>
    <property type="molecule type" value="Genomic_DNA"/>
</dbReference>
<dbReference type="Proteomes" id="UP000030661">
    <property type="component" value="Unassembled WGS sequence"/>
</dbReference>
<dbReference type="eggNOG" id="COG1541">
    <property type="taxonomic scope" value="Bacteria"/>
</dbReference>
<name>A0A081BX29_VECG1</name>
<dbReference type="STRING" id="1499967.U27_03848"/>
<dbReference type="PANTHER" id="PTHR36932">
    <property type="entry name" value="CAPSULAR POLYSACCHARIDE BIOSYNTHESIS PROTEIN"/>
    <property type="match status" value="1"/>
</dbReference>
<gene>
    <name evidence="1" type="ORF">U27_03848</name>
</gene>
<dbReference type="SUPFAM" id="SSF56801">
    <property type="entry name" value="Acetyl-CoA synthetase-like"/>
    <property type="match status" value="1"/>
</dbReference>
<accession>A0A081BX29</accession>
<reference evidence="1 2" key="1">
    <citation type="journal article" date="2015" name="PeerJ">
        <title>First genomic representation of candidate bacterial phylum KSB3 points to enhanced environmental sensing as a trigger of wastewater bulking.</title>
        <authorList>
            <person name="Sekiguchi Y."/>
            <person name="Ohashi A."/>
            <person name="Parks D.H."/>
            <person name="Yamauchi T."/>
            <person name="Tyson G.W."/>
            <person name="Hugenholtz P."/>
        </authorList>
    </citation>
    <scope>NUCLEOTIDE SEQUENCE [LARGE SCALE GENOMIC DNA]</scope>
</reference>
<organism evidence="1 2">
    <name type="scientific">Vecturithrix granuli</name>
    <dbReference type="NCBI Taxonomy" id="1499967"/>
    <lineage>
        <taxon>Bacteria</taxon>
        <taxon>Candidatus Moduliflexota</taxon>
        <taxon>Candidatus Vecturitrichia</taxon>
        <taxon>Candidatus Vecturitrichales</taxon>
        <taxon>Candidatus Vecturitrichaceae</taxon>
        <taxon>Candidatus Vecturithrix</taxon>
    </lineage>
</organism>
<proteinExistence type="predicted"/>
<evidence type="ECO:0000313" key="1">
    <source>
        <dbReference type="EMBL" id="GAK56884.1"/>
    </source>
</evidence>
<dbReference type="HOGENOM" id="CLU_035301_5_2_0"/>
<keyword evidence="2" id="KW-1185">Reference proteome</keyword>
<dbReference type="InterPro" id="IPR053158">
    <property type="entry name" value="CapK_Type1_Caps_Biosynth"/>
</dbReference>
<dbReference type="PANTHER" id="PTHR36932:SF1">
    <property type="entry name" value="CAPSULAR POLYSACCHARIDE BIOSYNTHESIS PROTEIN"/>
    <property type="match status" value="1"/>
</dbReference>
<evidence type="ECO:0000313" key="2">
    <source>
        <dbReference type="Proteomes" id="UP000030661"/>
    </source>
</evidence>
<dbReference type="AlphaFoldDB" id="A0A081BX29"/>
<sequence length="474" mass="54094">MCCGKHTTVDENSLFRSDQMSREIPFRGYFRLRREKEFRATFSREENMKRQIRQFFLVRELLKNQWLKTSQIQDIQQKKLHKLLHHAYTNVPYYRQLFDSVGVKPGDIQTVSDLSVLPITTKSTLRELPLNQITAQNIDLKTCIKDRTSGSTGMPLNFFFTRDDMDIRSPVEIRMLASVGYKATDSTLAIIDDRHLGTTYWFQRLGILRREYISILSPVEEHIKRIQTMKPDIIWTLTSNIVLIASRMQADNIRVTRPKAIYTIGEFLDPNRRRLIASVFGVAPLDQYSSTECGGIAWECSARMGYHINIDTVVVECINNGKHVQSGESGELIVTNLHSYAMPFIRYSVGDRGILSDKMCSCGRNLPLMMAIEGRSVDFIVLENGKRISPYLLTCAIEDIPGIVRYQIIQEAAKQITVNFIKGDGFSPETLRKIQTQCQGVVGKDVEIKPVVVESLVHDKSGKFRVVISKLATN</sequence>
<protein>
    <submittedName>
        <fullName evidence="1">CapK related-protein</fullName>
    </submittedName>
</protein>
<dbReference type="InterPro" id="IPR042099">
    <property type="entry name" value="ANL_N_sf"/>
</dbReference>
<dbReference type="Gene3D" id="3.40.50.12780">
    <property type="entry name" value="N-terminal domain of ligase-like"/>
    <property type="match status" value="1"/>
</dbReference>